<feature type="domain" description="Peptidase A1" evidence="7">
    <location>
        <begin position="106"/>
        <end position="455"/>
    </location>
</feature>
<keyword evidence="9" id="KW-1185">Reference proteome</keyword>
<evidence type="ECO:0000256" key="5">
    <source>
        <dbReference type="ARBA" id="ARBA00023180"/>
    </source>
</evidence>
<dbReference type="Gene3D" id="2.40.70.10">
    <property type="entry name" value="Acid Proteases"/>
    <property type="match status" value="2"/>
</dbReference>
<proteinExistence type="inferred from homology"/>
<feature type="chain" id="PRO_5032702264" description="Peptidase A1 domain-containing protein" evidence="6">
    <location>
        <begin position="24"/>
        <end position="462"/>
    </location>
</feature>
<feature type="signal peptide" evidence="6">
    <location>
        <begin position="1"/>
        <end position="23"/>
    </location>
</feature>
<evidence type="ECO:0000256" key="6">
    <source>
        <dbReference type="SAM" id="SignalP"/>
    </source>
</evidence>
<evidence type="ECO:0000256" key="3">
    <source>
        <dbReference type="ARBA" id="ARBA00022750"/>
    </source>
</evidence>
<evidence type="ECO:0000256" key="2">
    <source>
        <dbReference type="ARBA" id="ARBA00022670"/>
    </source>
</evidence>
<dbReference type="SUPFAM" id="SSF50630">
    <property type="entry name" value="Acid proteases"/>
    <property type="match status" value="1"/>
</dbReference>
<evidence type="ECO:0000313" key="8">
    <source>
        <dbReference type="EMBL" id="DAD43786.1"/>
    </source>
</evidence>
<dbReference type="GO" id="GO:0006508">
    <property type="term" value="P:proteolysis"/>
    <property type="evidence" value="ECO:0007669"/>
    <property type="project" value="UniProtKB-KW"/>
</dbReference>
<dbReference type="InterPro" id="IPR032799">
    <property type="entry name" value="TAXi_C"/>
</dbReference>
<evidence type="ECO:0000256" key="1">
    <source>
        <dbReference type="ARBA" id="ARBA00007447"/>
    </source>
</evidence>
<dbReference type="GO" id="GO:0004190">
    <property type="term" value="F:aspartic-type endopeptidase activity"/>
    <property type="evidence" value="ECO:0007669"/>
    <property type="project" value="UniProtKB-KW"/>
</dbReference>
<dbReference type="InterPro" id="IPR021109">
    <property type="entry name" value="Peptidase_aspartic_dom_sf"/>
</dbReference>
<comment type="similarity">
    <text evidence="1">Belongs to the peptidase A1 family.</text>
</comment>
<keyword evidence="2" id="KW-0645">Protease</keyword>
<evidence type="ECO:0000256" key="4">
    <source>
        <dbReference type="ARBA" id="ARBA00022801"/>
    </source>
</evidence>
<dbReference type="InterPro" id="IPR033121">
    <property type="entry name" value="PEPTIDASE_A1"/>
</dbReference>
<keyword evidence="6" id="KW-0732">Signal</keyword>
<dbReference type="FunFam" id="2.40.70.10:FF:000033">
    <property type="entry name" value="Aspartyl protease family protein"/>
    <property type="match status" value="1"/>
</dbReference>
<comment type="caution">
    <text evidence="8">The sequence shown here is derived from an EMBL/GenBank/DDBJ whole genome shotgun (WGS) entry which is preliminary data.</text>
</comment>
<dbReference type="Proteomes" id="UP000607653">
    <property type="component" value="Unassembled WGS sequence"/>
</dbReference>
<protein>
    <recommendedName>
        <fullName evidence="7">Peptidase A1 domain-containing protein</fullName>
    </recommendedName>
</protein>
<reference evidence="8 9" key="1">
    <citation type="journal article" date="2020" name="Mol. Biol. Evol.">
        <title>Distinct Expression and Methylation Patterns for Genes with Different Fates following a Single Whole-Genome Duplication in Flowering Plants.</title>
        <authorList>
            <person name="Shi T."/>
            <person name="Rahmani R.S."/>
            <person name="Gugger P.F."/>
            <person name="Wang M."/>
            <person name="Li H."/>
            <person name="Zhang Y."/>
            <person name="Li Z."/>
            <person name="Wang Q."/>
            <person name="Van de Peer Y."/>
            <person name="Marchal K."/>
            <person name="Chen J."/>
        </authorList>
    </citation>
    <scope>NUCLEOTIDE SEQUENCE [LARGE SCALE GENOMIC DNA]</scope>
    <source>
        <tissue evidence="8">Leaf</tissue>
    </source>
</reference>
<dbReference type="PANTHER" id="PTHR47967:SF69">
    <property type="entry name" value="ASPARTIC PROTEINASE NANA, CHLOROPLAST"/>
    <property type="match status" value="1"/>
</dbReference>
<name>A0A822ZLD1_NELNU</name>
<sequence length="462" mass="51531">MMSLLHYFFLVSINGFFLVPAYGGESGDTVRFDLIHKNDPRLQRKPGLGPPTNNMEQMKQHVHYDSQRVQMISRAMKKRRKAEETATDDVIRAPFFSGASVRSGHYLIPLKVGTPPQQLIMIANTASELTWMKCGSNKDEGKQVSFDPTKSSSFQTINCSSTMCTQDLGDLFALGICPMPDSPCKYDYSYGAGQSVLGFFANETLTLQMKSGTEKKMEQFLVGCNEIIEGIEENDAIDGVVGLGYSIYSFAVRGSESFGYKFSYCLVDHFSPENVRSYLVFGETRHPPHMQHTDLVLGKVLTFYGVNVVGISLDGVMLDIPSEVWELRDDGGGTIIDEGSTLTFLAMDAYRPLMDALIKSLTKYTKYEDPRFEFCISVKPGEFNATEVPKLRIHFTGEARMEPPVKNYVIQVDDGVRCLGFQPLPPEGGVSVIGNIMQQNMFWEFDLKTSRLGFAPSSCTDE</sequence>
<keyword evidence="5" id="KW-0325">Glycoprotein</keyword>
<organism evidence="8 9">
    <name type="scientific">Nelumbo nucifera</name>
    <name type="common">Sacred lotus</name>
    <dbReference type="NCBI Taxonomy" id="4432"/>
    <lineage>
        <taxon>Eukaryota</taxon>
        <taxon>Viridiplantae</taxon>
        <taxon>Streptophyta</taxon>
        <taxon>Embryophyta</taxon>
        <taxon>Tracheophyta</taxon>
        <taxon>Spermatophyta</taxon>
        <taxon>Magnoliopsida</taxon>
        <taxon>Proteales</taxon>
        <taxon>Nelumbonaceae</taxon>
        <taxon>Nelumbo</taxon>
    </lineage>
</organism>
<dbReference type="Pfam" id="PF14543">
    <property type="entry name" value="TAXi_N"/>
    <property type="match status" value="1"/>
</dbReference>
<dbReference type="PROSITE" id="PS51767">
    <property type="entry name" value="PEPTIDASE_A1"/>
    <property type="match status" value="1"/>
</dbReference>
<accession>A0A822ZLD1</accession>
<keyword evidence="4" id="KW-0378">Hydrolase</keyword>
<dbReference type="Pfam" id="PF14541">
    <property type="entry name" value="TAXi_C"/>
    <property type="match status" value="1"/>
</dbReference>
<evidence type="ECO:0000259" key="7">
    <source>
        <dbReference type="PROSITE" id="PS51767"/>
    </source>
</evidence>
<evidence type="ECO:0000313" key="9">
    <source>
        <dbReference type="Proteomes" id="UP000607653"/>
    </source>
</evidence>
<dbReference type="InterPro" id="IPR034161">
    <property type="entry name" value="Pepsin-like_plant"/>
</dbReference>
<dbReference type="PANTHER" id="PTHR47967">
    <property type="entry name" value="OS07G0603500 PROTEIN-RELATED"/>
    <property type="match status" value="1"/>
</dbReference>
<dbReference type="AlphaFoldDB" id="A0A822ZLD1"/>
<gene>
    <name evidence="8" type="ORF">HUJ06_002016</name>
</gene>
<dbReference type="EMBL" id="DUZY01000006">
    <property type="protein sequence ID" value="DAD43786.1"/>
    <property type="molecule type" value="Genomic_DNA"/>
</dbReference>
<keyword evidence="3" id="KW-0064">Aspartyl protease</keyword>
<dbReference type="InterPro" id="IPR032861">
    <property type="entry name" value="TAXi_N"/>
</dbReference>
<dbReference type="InterPro" id="IPR051708">
    <property type="entry name" value="Plant_Aspart_Prot_A1"/>
</dbReference>
<dbReference type="CDD" id="cd05476">
    <property type="entry name" value="pepsin_A_like_plant"/>
    <property type="match status" value="1"/>
</dbReference>